<evidence type="ECO:0000313" key="1">
    <source>
        <dbReference type="EMBL" id="KIK37979.1"/>
    </source>
</evidence>
<organism evidence="1 2">
    <name type="scientific">Suillus luteus UH-Slu-Lm8-n1</name>
    <dbReference type="NCBI Taxonomy" id="930992"/>
    <lineage>
        <taxon>Eukaryota</taxon>
        <taxon>Fungi</taxon>
        <taxon>Dikarya</taxon>
        <taxon>Basidiomycota</taxon>
        <taxon>Agaricomycotina</taxon>
        <taxon>Agaricomycetes</taxon>
        <taxon>Agaricomycetidae</taxon>
        <taxon>Boletales</taxon>
        <taxon>Suillineae</taxon>
        <taxon>Suillaceae</taxon>
        <taxon>Suillus</taxon>
    </lineage>
</organism>
<proteinExistence type="predicted"/>
<dbReference type="EMBL" id="KN835418">
    <property type="protein sequence ID" value="KIK37979.1"/>
    <property type="molecule type" value="Genomic_DNA"/>
</dbReference>
<gene>
    <name evidence="1" type="ORF">CY34DRAFT_91757</name>
</gene>
<dbReference type="OrthoDB" id="432234at2759"/>
<dbReference type="InParanoid" id="A0A0D0AIP6"/>
<evidence type="ECO:0000313" key="2">
    <source>
        <dbReference type="Proteomes" id="UP000054485"/>
    </source>
</evidence>
<dbReference type="AlphaFoldDB" id="A0A0D0AIP6"/>
<feature type="non-terminal residue" evidence="1">
    <location>
        <position position="1"/>
    </location>
</feature>
<name>A0A0D0AIP6_9AGAM</name>
<sequence length="82" mass="8998">GLAEGVVPILSVTSSFVVSTNAKKIQVRCTQLPLLPDWAFTDFKAQRSFMIKVVVDLTGAKSLQSNYVMLSYASYLKDIAIL</sequence>
<reference evidence="2" key="2">
    <citation type="submission" date="2015-01" db="EMBL/GenBank/DDBJ databases">
        <title>Evolutionary Origins and Diversification of the Mycorrhizal Mutualists.</title>
        <authorList>
            <consortium name="DOE Joint Genome Institute"/>
            <consortium name="Mycorrhizal Genomics Consortium"/>
            <person name="Kohler A."/>
            <person name="Kuo A."/>
            <person name="Nagy L.G."/>
            <person name="Floudas D."/>
            <person name="Copeland A."/>
            <person name="Barry K.W."/>
            <person name="Cichocki N."/>
            <person name="Veneault-Fourrey C."/>
            <person name="LaButti K."/>
            <person name="Lindquist E.A."/>
            <person name="Lipzen A."/>
            <person name="Lundell T."/>
            <person name="Morin E."/>
            <person name="Murat C."/>
            <person name="Riley R."/>
            <person name="Ohm R."/>
            <person name="Sun H."/>
            <person name="Tunlid A."/>
            <person name="Henrissat B."/>
            <person name="Grigoriev I.V."/>
            <person name="Hibbett D.S."/>
            <person name="Martin F."/>
        </authorList>
    </citation>
    <scope>NUCLEOTIDE SEQUENCE [LARGE SCALE GENOMIC DNA]</scope>
    <source>
        <strain evidence="2">UH-Slu-Lm8-n1</strain>
    </source>
</reference>
<keyword evidence="2" id="KW-1185">Reference proteome</keyword>
<dbReference type="Proteomes" id="UP000054485">
    <property type="component" value="Unassembled WGS sequence"/>
</dbReference>
<protein>
    <submittedName>
        <fullName evidence="1">Uncharacterized protein</fullName>
    </submittedName>
</protein>
<reference evidence="1 2" key="1">
    <citation type="submission" date="2014-04" db="EMBL/GenBank/DDBJ databases">
        <authorList>
            <consortium name="DOE Joint Genome Institute"/>
            <person name="Kuo A."/>
            <person name="Ruytinx J."/>
            <person name="Rineau F."/>
            <person name="Colpaert J."/>
            <person name="Kohler A."/>
            <person name="Nagy L.G."/>
            <person name="Floudas D."/>
            <person name="Copeland A."/>
            <person name="Barry K.W."/>
            <person name="Cichocki N."/>
            <person name="Veneault-Fourrey C."/>
            <person name="LaButti K."/>
            <person name="Lindquist E.A."/>
            <person name="Lipzen A."/>
            <person name="Lundell T."/>
            <person name="Morin E."/>
            <person name="Murat C."/>
            <person name="Sun H."/>
            <person name="Tunlid A."/>
            <person name="Henrissat B."/>
            <person name="Grigoriev I.V."/>
            <person name="Hibbett D.S."/>
            <person name="Martin F."/>
            <person name="Nordberg H.P."/>
            <person name="Cantor M.N."/>
            <person name="Hua S.X."/>
        </authorList>
    </citation>
    <scope>NUCLEOTIDE SEQUENCE [LARGE SCALE GENOMIC DNA]</scope>
    <source>
        <strain evidence="1 2">UH-Slu-Lm8-n1</strain>
    </source>
</reference>
<dbReference type="HOGENOM" id="CLU_2564816_0_0_1"/>
<accession>A0A0D0AIP6</accession>